<evidence type="ECO:0000313" key="2">
    <source>
        <dbReference type="EMBL" id="KNZ56836.1"/>
    </source>
</evidence>
<keyword evidence="1" id="KW-1133">Transmembrane helix</keyword>
<dbReference type="Proteomes" id="UP000037035">
    <property type="component" value="Unassembled WGS sequence"/>
</dbReference>
<feature type="transmembrane region" description="Helical" evidence="1">
    <location>
        <begin position="243"/>
        <end position="265"/>
    </location>
</feature>
<proteinExistence type="predicted"/>
<accession>A0A0L6V7T7</accession>
<protein>
    <submittedName>
        <fullName evidence="2">Uncharacterized protein</fullName>
    </submittedName>
</protein>
<organism evidence="2 3">
    <name type="scientific">Puccinia sorghi</name>
    <dbReference type="NCBI Taxonomy" id="27349"/>
    <lineage>
        <taxon>Eukaryota</taxon>
        <taxon>Fungi</taxon>
        <taxon>Dikarya</taxon>
        <taxon>Basidiomycota</taxon>
        <taxon>Pucciniomycotina</taxon>
        <taxon>Pucciniomycetes</taxon>
        <taxon>Pucciniales</taxon>
        <taxon>Pucciniaceae</taxon>
        <taxon>Puccinia</taxon>
    </lineage>
</organism>
<gene>
    <name evidence="2" type="ORF">VP01_2305g1</name>
</gene>
<evidence type="ECO:0000256" key="1">
    <source>
        <dbReference type="SAM" id="Phobius"/>
    </source>
</evidence>
<evidence type="ECO:0000313" key="3">
    <source>
        <dbReference type="Proteomes" id="UP000037035"/>
    </source>
</evidence>
<name>A0A0L6V7T7_9BASI</name>
<comment type="caution">
    <text evidence="2">The sequence shown here is derived from an EMBL/GenBank/DDBJ whole genome shotgun (WGS) entry which is preliminary data.</text>
</comment>
<reference evidence="2 3" key="1">
    <citation type="submission" date="2015-08" db="EMBL/GenBank/DDBJ databases">
        <title>Next Generation Sequencing and Analysis of the Genome of Puccinia sorghi L Schw, the Causal Agent of Maize Common Rust.</title>
        <authorList>
            <person name="Rochi L."/>
            <person name="Burguener G."/>
            <person name="Darino M."/>
            <person name="Turjanski A."/>
            <person name="Kreff E."/>
            <person name="Dieguez M.J."/>
            <person name="Sacco F."/>
        </authorList>
    </citation>
    <scope>NUCLEOTIDE SEQUENCE [LARGE SCALE GENOMIC DNA]</scope>
    <source>
        <strain evidence="2 3">RO10H11247</strain>
    </source>
</reference>
<dbReference type="EMBL" id="LAVV01007176">
    <property type="protein sequence ID" value="KNZ56836.1"/>
    <property type="molecule type" value="Genomic_DNA"/>
</dbReference>
<sequence length="647" mass="75616">MYYKFPKQAFRYLHFVSRGFSHACVIYLPCEIIIWSILCLWLLGVTLVYFMQIIINYFLLLLWLLRLHSQLLSLKNSFMQSSHHPFDQSSPPQKISWDTGNVINPRFENHTDLNHASPTPLVIRTSLVSFYLIFWKCKGFLNSYLSNFRKKCSKTILYKVEKGPRKEEKCLNLCNLCDMLCVTKSGVQPCLNSKPHNRLGFTLFCLILKCKHLNSSTDSPQGSEESNIKKSPSSIKIAHSPDLIHLFVSLYSFLLFFPLLLFLFFCRLMNLFWYAFLSFFLFSLLTYILLSFLVVCLLVFFPFLSLHVLSFIDSCFSSLKELNVVALMMMNKKQDFKTSKQEHPHCIRAGNIRLEQKSHHSTNAIIKNEEILRKEDRKVLLWVIQNSGFKEHSILQNSKVKIIGCYNQCKKQKLAKMPAVEIQKVPGSFHCYYNLPPIFIQSIFYAESLFQNIYIFKQVKFCFVVTMLFWPKTWGLGNEIQAFISWQKKMNRIITSKNQEVYLFGENQVCLFYLKLTSREMLQHLSESMWALKAFTFPILQYLWNNCNRLLGNPHSMISYTDISQLSIKEALLSTHFSHLVIPSDKSFLPHIGCRGKTSTIKFIQHITYTGRVITPIFEYITELNHKIPTPLVISVLSNYHFHKFQA</sequence>
<dbReference type="VEuPathDB" id="FungiDB:VP01_2305g1"/>
<dbReference type="AlphaFoldDB" id="A0A0L6V7T7"/>
<keyword evidence="1" id="KW-0812">Transmembrane</keyword>
<keyword evidence="1" id="KW-0472">Membrane</keyword>
<keyword evidence="3" id="KW-1185">Reference proteome</keyword>
<feature type="transmembrane region" description="Helical" evidence="1">
    <location>
        <begin position="271"/>
        <end position="304"/>
    </location>
</feature>